<name>A0A4Y2ADH0_ARAVE</name>
<accession>A0A4Y2ADH0</accession>
<dbReference type="AlphaFoldDB" id="A0A4Y2ADH0"/>
<evidence type="ECO:0000256" key="1">
    <source>
        <dbReference type="SAM" id="MobiDB-lite"/>
    </source>
</evidence>
<dbReference type="EMBL" id="BGPR01000014">
    <property type="protein sequence ID" value="GBL77903.1"/>
    <property type="molecule type" value="Genomic_DNA"/>
</dbReference>
<keyword evidence="3" id="KW-1185">Reference proteome</keyword>
<feature type="region of interest" description="Disordered" evidence="1">
    <location>
        <begin position="65"/>
        <end position="92"/>
    </location>
</feature>
<sequence length="107" mass="11207">MVLGEEEEKDNMGCRRAALLSAKGAGSTRATLIFPRTKKGVSPWGTGAPGKGTADHKIKLYRPAMPTISSSGPLFPEKQKERGRGGCSNTGNNTITANAVCGGYPQN</sequence>
<dbReference type="Proteomes" id="UP000499080">
    <property type="component" value="Unassembled WGS sequence"/>
</dbReference>
<protein>
    <submittedName>
        <fullName evidence="2">Uncharacterized protein</fullName>
    </submittedName>
</protein>
<dbReference type="OrthoDB" id="10538292at2759"/>
<organism evidence="2 3">
    <name type="scientific">Araneus ventricosus</name>
    <name type="common">Orbweaver spider</name>
    <name type="synonym">Epeira ventricosa</name>
    <dbReference type="NCBI Taxonomy" id="182803"/>
    <lineage>
        <taxon>Eukaryota</taxon>
        <taxon>Metazoa</taxon>
        <taxon>Ecdysozoa</taxon>
        <taxon>Arthropoda</taxon>
        <taxon>Chelicerata</taxon>
        <taxon>Arachnida</taxon>
        <taxon>Araneae</taxon>
        <taxon>Araneomorphae</taxon>
        <taxon>Entelegynae</taxon>
        <taxon>Araneoidea</taxon>
        <taxon>Araneidae</taxon>
        <taxon>Araneus</taxon>
    </lineage>
</organism>
<evidence type="ECO:0000313" key="2">
    <source>
        <dbReference type="EMBL" id="GBL77903.1"/>
    </source>
</evidence>
<comment type="caution">
    <text evidence="2">The sequence shown here is derived from an EMBL/GenBank/DDBJ whole genome shotgun (WGS) entry which is preliminary data.</text>
</comment>
<gene>
    <name evidence="2" type="ORF">AVEN_143237_1</name>
</gene>
<proteinExistence type="predicted"/>
<reference evidence="2 3" key="1">
    <citation type="journal article" date="2019" name="Sci. Rep.">
        <title>Orb-weaving spider Araneus ventricosus genome elucidates the spidroin gene catalogue.</title>
        <authorList>
            <person name="Kono N."/>
            <person name="Nakamura H."/>
            <person name="Ohtoshi R."/>
            <person name="Moran D.A.P."/>
            <person name="Shinohara A."/>
            <person name="Yoshida Y."/>
            <person name="Fujiwara M."/>
            <person name="Mori M."/>
            <person name="Tomita M."/>
            <person name="Arakawa K."/>
        </authorList>
    </citation>
    <scope>NUCLEOTIDE SEQUENCE [LARGE SCALE GENOMIC DNA]</scope>
</reference>
<evidence type="ECO:0000313" key="3">
    <source>
        <dbReference type="Proteomes" id="UP000499080"/>
    </source>
</evidence>